<sequence length="400" mass="47118">MNENLDKINLISELVERMNKSELELLSKEIKGNNEKVDQFENISYLFVGYCLVKQFIIFFNDEGKPKIRIFKKNQSFMSEHAALIGNVLGKRSVDIEYYKRILIQIEAKIYKKCKTGDVEYEFFCKNYVNNLINDWAGYCSIERKNTTFERPEEWALMHSKLKEELHKYIYEDGFSLADSSFMGINMLEMPGLVKGSKEWVELYNDALDRFYLHKLTFTEAHHILVAVSEVLHEKDFDIKIIEDALNKAKINYEINEELNELNKQPNNINQMRIVKERFSKLETNIQLRVHIHQCLLAAYLLKFTLANINLNLKDITKQRKFIEILQNKLNGKSTENIQTKFKEIEKKAAFLIKVCNEGIKQFVFTQSGKADNDRSKPSHFPRQKKDDERPTYSIYKKMA</sequence>
<proteinExistence type="predicted"/>
<evidence type="ECO:0000256" key="1">
    <source>
        <dbReference type="SAM" id="MobiDB-lite"/>
    </source>
</evidence>
<dbReference type="AlphaFoldDB" id="A0A915PD29"/>
<keyword evidence="2" id="KW-1185">Reference proteome</keyword>
<reference evidence="3" key="1">
    <citation type="submission" date="2022-11" db="UniProtKB">
        <authorList>
            <consortium name="WormBaseParasite"/>
        </authorList>
    </citation>
    <scope>IDENTIFICATION</scope>
</reference>
<evidence type="ECO:0000313" key="3">
    <source>
        <dbReference type="WBParaSite" id="scf7180000424305.g12743"/>
    </source>
</evidence>
<feature type="region of interest" description="Disordered" evidence="1">
    <location>
        <begin position="369"/>
        <end position="400"/>
    </location>
</feature>
<evidence type="ECO:0000313" key="2">
    <source>
        <dbReference type="Proteomes" id="UP000887560"/>
    </source>
</evidence>
<protein>
    <submittedName>
        <fullName evidence="3">Uncharacterized protein</fullName>
    </submittedName>
</protein>
<dbReference type="WBParaSite" id="scf7180000424305.g12743">
    <property type="protein sequence ID" value="scf7180000424305.g12743"/>
    <property type="gene ID" value="scf7180000424305.g12743"/>
</dbReference>
<name>A0A915PD29_9BILA</name>
<organism evidence="2 3">
    <name type="scientific">Meloidogyne floridensis</name>
    <dbReference type="NCBI Taxonomy" id="298350"/>
    <lineage>
        <taxon>Eukaryota</taxon>
        <taxon>Metazoa</taxon>
        <taxon>Ecdysozoa</taxon>
        <taxon>Nematoda</taxon>
        <taxon>Chromadorea</taxon>
        <taxon>Rhabditida</taxon>
        <taxon>Tylenchina</taxon>
        <taxon>Tylenchomorpha</taxon>
        <taxon>Tylenchoidea</taxon>
        <taxon>Meloidogynidae</taxon>
        <taxon>Meloidogyninae</taxon>
        <taxon>Meloidogyne</taxon>
    </lineage>
</organism>
<dbReference type="Proteomes" id="UP000887560">
    <property type="component" value="Unplaced"/>
</dbReference>
<accession>A0A915PD29</accession>